<comment type="caution">
    <text evidence="11">The sequence shown here is derived from an EMBL/GenBank/DDBJ whole genome shotgun (WGS) entry which is preliminary data.</text>
</comment>
<dbReference type="PANTHER" id="PTHR43406:SF1">
    <property type="entry name" value="TRYPTOPHAN SYNTHASE ALPHA CHAIN, CHLOROPLASTIC"/>
    <property type="match status" value="1"/>
</dbReference>
<gene>
    <name evidence="9" type="primary">trpA</name>
    <name evidence="11" type="ORF">AXK12_00165</name>
</gene>
<protein>
    <recommendedName>
        <fullName evidence="9">Tryptophan synthase alpha chain</fullName>
        <ecNumber evidence="9">4.2.1.20</ecNumber>
    </recommendedName>
</protein>
<accession>A0A139SKD6</accession>
<dbReference type="PROSITE" id="PS00167">
    <property type="entry name" value="TRP_SYNTHASE_ALPHA"/>
    <property type="match status" value="1"/>
</dbReference>
<dbReference type="PANTHER" id="PTHR43406">
    <property type="entry name" value="TRYPTOPHAN SYNTHASE, ALPHA CHAIN"/>
    <property type="match status" value="1"/>
</dbReference>
<evidence type="ECO:0000256" key="5">
    <source>
        <dbReference type="ARBA" id="ARBA00022822"/>
    </source>
</evidence>
<comment type="function">
    <text evidence="1 9">The alpha subunit is responsible for the aldol cleavage of indoleglycerol phosphate to indole and glyceraldehyde 3-phosphate.</text>
</comment>
<comment type="similarity">
    <text evidence="9 10">Belongs to the TrpA family.</text>
</comment>
<dbReference type="InterPro" id="IPR013785">
    <property type="entry name" value="Aldolase_TIM"/>
</dbReference>
<evidence type="ECO:0000256" key="10">
    <source>
        <dbReference type="RuleBase" id="RU003662"/>
    </source>
</evidence>
<evidence type="ECO:0000256" key="7">
    <source>
        <dbReference type="ARBA" id="ARBA00023239"/>
    </source>
</evidence>
<evidence type="ECO:0000256" key="9">
    <source>
        <dbReference type="HAMAP-Rule" id="MF_00131"/>
    </source>
</evidence>
<evidence type="ECO:0000256" key="3">
    <source>
        <dbReference type="ARBA" id="ARBA00011270"/>
    </source>
</evidence>
<feature type="active site" description="Proton acceptor" evidence="9">
    <location>
        <position position="67"/>
    </location>
</feature>
<evidence type="ECO:0000256" key="2">
    <source>
        <dbReference type="ARBA" id="ARBA00004733"/>
    </source>
</evidence>
<dbReference type="EMBL" id="LSZP01000045">
    <property type="protein sequence ID" value="KXU35021.1"/>
    <property type="molecule type" value="Genomic_DNA"/>
</dbReference>
<keyword evidence="6 9" id="KW-0057">Aromatic amino acid biosynthesis</keyword>
<dbReference type="Proteomes" id="UP000071392">
    <property type="component" value="Unassembled WGS sequence"/>
</dbReference>
<feature type="active site" description="Proton acceptor" evidence="9">
    <location>
        <position position="56"/>
    </location>
</feature>
<name>A0A139SKD6_9BACT</name>
<keyword evidence="5 9" id="KW-0822">Tryptophan biosynthesis</keyword>
<keyword evidence="4 9" id="KW-0028">Amino-acid biosynthesis</keyword>
<evidence type="ECO:0000256" key="6">
    <source>
        <dbReference type="ARBA" id="ARBA00023141"/>
    </source>
</evidence>
<dbReference type="CDD" id="cd04724">
    <property type="entry name" value="Tryptophan_synthase_alpha"/>
    <property type="match status" value="1"/>
</dbReference>
<evidence type="ECO:0000256" key="8">
    <source>
        <dbReference type="ARBA" id="ARBA00049047"/>
    </source>
</evidence>
<evidence type="ECO:0000313" key="11">
    <source>
        <dbReference type="EMBL" id="KXU35021.1"/>
    </source>
</evidence>
<dbReference type="AlphaFoldDB" id="A0A139SKD6"/>
<dbReference type="EC" id="4.2.1.20" evidence="9"/>
<dbReference type="STRING" id="1548208.AXK12_00165"/>
<dbReference type="RefSeq" id="WP_068712358.1">
    <property type="nucleotide sequence ID" value="NZ_LSZP01000045.1"/>
</dbReference>
<organism evidence="11 12">
    <name type="scientific">Cephaloticoccus capnophilus</name>
    <dbReference type="NCBI Taxonomy" id="1548208"/>
    <lineage>
        <taxon>Bacteria</taxon>
        <taxon>Pseudomonadati</taxon>
        <taxon>Verrucomicrobiota</taxon>
        <taxon>Opitutia</taxon>
        <taxon>Opitutales</taxon>
        <taxon>Opitutaceae</taxon>
        <taxon>Cephaloticoccus</taxon>
    </lineage>
</organism>
<sequence length="275" mass="29146">MAAAVVASSRIQKTFSRTQAEGRAAFVAYLCAGDPDLETSLAACRTVIENGVDVLELGVPFSDPLADGVTNQLAAQRALRAGIGRKQVFELVRRIRAEFSELPIVLYTYYNLVFANGIDDYVREARAAGVDGLLTLDLPPEEAGELSAACEEQGLQTVFIVAPTTPAERVTRIVECTTGFIYYVSREGVTGTRDSLVAGLGEAVAKIKARTTLPVVVGFGISKREHVQVVGTVADGVVVGSLLVGTIADNIGSTERVCAALAEQMRELSPGLVRS</sequence>
<evidence type="ECO:0000313" key="12">
    <source>
        <dbReference type="Proteomes" id="UP000071392"/>
    </source>
</evidence>
<dbReference type="Gene3D" id="3.20.20.70">
    <property type="entry name" value="Aldolase class I"/>
    <property type="match status" value="1"/>
</dbReference>
<dbReference type="SUPFAM" id="SSF51366">
    <property type="entry name" value="Ribulose-phoshate binding barrel"/>
    <property type="match status" value="1"/>
</dbReference>
<dbReference type="UniPathway" id="UPA00035">
    <property type="reaction ID" value="UER00044"/>
</dbReference>
<comment type="pathway">
    <text evidence="2 9">Amino-acid biosynthesis; L-tryptophan biosynthesis; L-tryptophan from chorismate: step 5/5.</text>
</comment>
<dbReference type="NCBIfam" id="TIGR00262">
    <property type="entry name" value="trpA"/>
    <property type="match status" value="1"/>
</dbReference>
<comment type="subunit">
    <text evidence="3 9">Tetramer of two alpha and two beta chains.</text>
</comment>
<proteinExistence type="inferred from homology"/>
<dbReference type="GO" id="GO:0004834">
    <property type="term" value="F:tryptophan synthase activity"/>
    <property type="evidence" value="ECO:0007669"/>
    <property type="project" value="UniProtKB-UniRule"/>
</dbReference>
<dbReference type="InterPro" id="IPR018204">
    <property type="entry name" value="Trp_synthase_alpha_AS"/>
</dbReference>
<dbReference type="Pfam" id="PF00290">
    <property type="entry name" value="Trp_syntA"/>
    <property type="match status" value="1"/>
</dbReference>
<dbReference type="FunFam" id="3.20.20.70:FF:000037">
    <property type="entry name" value="Tryptophan synthase alpha chain"/>
    <property type="match status" value="1"/>
</dbReference>
<comment type="catalytic activity">
    <reaction evidence="8 9">
        <text>(1S,2R)-1-C-(indol-3-yl)glycerol 3-phosphate + L-serine = D-glyceraldehyde 3-phosphate + L-tryptophan + H2O</text>
        <dbReference type="Rhea" id="RHEA:10532"/>
        <dbReference type="ChEBI" id="CHEBI:15377"/>
        <dbReference type="ChEBI" id="CHEBI:33384"/>
        <dbReference type="ChEBI" id="CHEBI:57912"/>
        <dbReference type="ChEBI" id="CHEBI:58866"/>
        <dbReference type="ChEBI" id="CHEBI:59776"/>
        <dbReference type="EC" id="4.2.1.20"/>
    </reaction>
</comment>
<keyword evidence="7 9" id="KW-0456">Lyase</keyword>
<dbReference type="GO" id="GO:0005829">
    <property type="term" value="C:cytosol"/>
    <property type="evidence" value="ECO:0007669"/>
    <property type="project" value="TreeGrafter"/>
</dbReference>
<dbReference type="InterPro" id="IPR011060">
    <property type="entry name" value="RibuloseP-bd_barrel"/>
</dbReference>
<evidence type="ECO:0000256" key="4">
    <source>
        <dbReference type="ARBA" id="ARBA00022605"/>
    </source>
</evidence>
<dbReference type="InterPro" id="IPR002028">
    <property type="entry name" value="Trp_synthase_suA"/>
</dbReference>
<reference evidence="11 12" key="1">
    <citation type="submission" date="2016-02" db="EMBL/GenBank/DDBJ databases">
        <authorList>
            <person name="Wen L."/>
            <person name="He K."/>
            <person name="Yang H."/>
        </authorList>
    </citation>
    <scope>NUCLEOTIDE SEQUENCE [LARGE SCALE GENOMIC DNA]</scope>
    <source>
        <strain evidence="11 12">CV41</strain>
    </source>
</reference>
<evidence type="ECO:0000256" key="1">
    <source>
        <dbReference type="ARBA" id="ARBA00003365"/>
    </source>
</evidence>
<dbReference type="OrthoDB" id="9804578at2"/>
<keyword evidence="12" id="KW-1185">Reference proteome</keyword>
<dbReference type="HAMAP" id="MF_00131">
    <property type="entry name" value="Trp_synth_alpha"/>
    <property type="match status" value="1"/>
</dbReference>